<dbReference type="CDD" id="cd02440">
    <property type="entry name" value="AdoMet_MTases"/>
    <property type="match status" value="1"/>
</dbReference>
<comment type="catalytic activity">
    <reaction evidence="4">
        <text>guanosine(527) in 16S rRNA + S-adenosyl-L-methionine = N(7)-methylguanosine(527) in 16S rRNA + S-adenosyl-L-homocysteine</text>
        <dbReference type="Rhea" id="RHEA:42732"/>
        <dbReference type="Rhea" id="RHEA-COMP:10209"/>
        <dbReference type="Rhea" id="RHEA-COMP:10210"/>
        <dbReference type="ChEBI" id="CHEBI:57856"/>
        <dbReference type="ChEBI" id="CHEBI:59789"/>
        <dbReference type="ChEBI" id="CHEBI:74269"/>
        <dbReference type="ChEBI" id="CHEBI:74480"/>
        <dbReference type="EC" id="2.1.1.170"/>
    </reaction>
</comment>
<dbReference type="PANTHER" id="PTHR31760">
    <property type="entry name" value="S-ADENOSYL-L-METHIONINE-DEPENDENT METHYLTRANSFERASES SUPERFAMILY PROTEIN"/>
    <property type="match status" value="1"/>
</dbReference>
<proteinExistence type="inferred from homology"/>
<evidence type="ECO:0000256" key="4">
    <source>
        <dbReference type="HAMAP-Rule" id="MF_00074"/>
    </source>
</evidence>
<keyword evidence="4" id="KW-0698">rRNA processing</keyword>
<keyword evidence="1 4" id="KW-0489">Methyltransferase</keyword>
<dbReference type="PIRSF" id="PIRSF003078">
    <property type="entry name" value="GidB"/>
    <property type="match status" value="1"/>
</dbReference>
<name>A0ABV8NZQ9_9BURK</name>
<evidence type="ECO:0000256" key="3">
    <source>
        <dbReference type="ARBA" id="ARBA00022691"/>
    </source>
</evidence>
<keyword evidence="3 4" id="KW-0949">S-adenosyl-L-methionine</keyword>
<evidence type="ECO:0000313" key="5">
    <source>
        <dbReference type="EMBL" id="MFC4201288.1"/>
    </source>
</evidence>
<evidence type="ECO:0000313" key="6">
    <source>
        <dbReference type="Proteomes" id="UP001595848"/>
    </source>
</evidence>
<keyword evidence="2 4" id="KW-0808">Transferase</keyword>
<dbReference type="InterPro" id="IPR003682">
    <property type="entry name" value="rRNA_ssu_MeTfrase_G"/>
</dbReference>
<dbReference type="RefSeq" id="WP_217963340.1">
    <property type="nucleotide sequence ID" value="NZ_JAHTBN010000002.1"/>
</dbReference>
<reference evidence="6" key="1">
    <citation type="journal article" date="2019" name="Int. J. Syst. Evol. Microbiol.">
        <title>The Global Catalogue of Microorganisms (GCM) 10K type strain sequencing project: providing services to taxonomists for standard genome sequencing and annotation.</title>
        <authorList>
            <consortium name="The Broad Institute Genomics Platform"/>
            <consortium name="The Broad Institute Genome Sequencing Center for Infectious Disease"/>
            <person name="Wu L."/>
            <person name="Ma J."/>
        </authorList>
    </citation>
    <scope>NUCLEOTIDE SEQUENCE [LARGE SCALE GENOMIC DNA]</scope>
    <source>
        <strain evidence="6">LMG 24813</strain>
    </source>
</reference>
<comment type="caution">
    <text evidence="5">The sequence shown here is derived from an EMBL/GenBank/DDBJ whole genome shotgun (WGS) entry which is preliminary data.</text>
</comment>
<feature type="binding site" evidence="4">
    <location>
        <position position="90"/>
    </location>
    <ligand>
        <name>S-adenosyl-L-methionine</name>
        <dbReference type="ChEBI" id="CHEBI:59789"/>
    </ligand>
</feature>
<dbReference type="EC" id="2.1.1.170" evidence="4"/>
<dbReference type="GO" id="GO:0032259">
    <property type="term" value="P:methylation"/>
    <property type="evidence" value="ECO:0007669"/>
    <property type="project" value="UniProtKB-KW"/>
</dbReference>
<dbReference type="HAMAP" id="MF_00074">
    <property type="entry name" value="16SrRNA_methyltr_G"/>
    <property type="match status" value="1"/>
</dbReference>
<evidence type="ECO:0000256" key="2">
    <source>
        <dbReference type="ARBA" id="ARBA00022679"/>
    </source>
</evidence>
<feature type="binding site" evidence="4">
    <location>
        <begin position="141"/>
        <end position="142"/>
    </location>
    <ligand>
        <name>S-adenosyl-L-methionine</name>
        <dbReference type="ChEBI" id="CHEBI:59789"/>
    </ligand>
</feature>
<organism evidence="5 6">
    <name type="scientific">Candidimonas humi</name>
    <dbReference type="NCBI Taxonomy" id="683355"/>
    <lineage>
        <taxon>Bacteria</taxon>
        <taxon>Pseudomonadati</taxon>
        <taxon>Pseudomonadota</taxon>
        <taxon>Betaproteobacteria</taxon>
        <taxon>Burkholderiales</taxon>
        <taxon>Alcaligenaceae</taxon>
        <taxon>Candidimonas</taxon>
    </lineage>
</organism>
<dbReference type="EMBL" id="JBHSBV010000003">
    <property type="protein sequence ID" value="MFC4201288.1"/>
    <property type="molecule type" value="Genomic_DNA"/>
</dbReference>
<keyword evidence="4" id="KW-0963">Cytoplasm</keyword>
<gene>
    <name evidence="4 5" type="primary">rsmG</name>
    <name evidence="5" type="ORF">ACFOY1_10005</name>
</gene>
<dbReference type="PANTHER" id="PTHR31760:SF0">
    <property type="entry name" value="S-ADENOSYL-L-METHIONINE-DEPENDENT METHYLTRANSFERASES SUPERFAMILY PROTEIN"/>
    <property type="match status" value="1"/>
</dbReference>
<comment type="subcellular location">
    <subcellularLocation>
        <location evidence="4">Cytoplasm</location>
    </subcellularLocation>
</comment>
<feature type="binding site" evidence="4">
    <location>
        <position position="155"/>
    </location>
    <ligand>
        <name>S-adenosyl-L-methionine</name>
        <dbReference type="ChEBI" id="CHEBI:59789"/>
    </ligand>
</feature>
<accession>A0ABV8NZQ9</accession>
<comment type="similarity">
    <text evidence="4">Belongs to the methyltransferase superfamily. RNA methyltransferase RsmG family.</text>
</comment>
<keyword evidence="6" id="KW-1185">Reference proteome</keyword>
<dbReference type="Pfam" id="PF02527">
    <property type="entry name" value="GidB"/>
    <property type="match status" value="1"/>
</dbReference>
<dbReference type="Proteomes" id="UP001595848">
    <property type="component" value="Unassembled WGS sequence"/>
</dbReference>
<sequence>MAANDPASAARLEEAARRMGLSLQAGQKEALLGYIALLQRWNRTYNLTAVRDASQMLVQHIFDSLSVVGPLQSELHKRGSGDAARVADIGSGAGLPGMVLAALNPGWQVYCVDAVEKKMAFVRQAAGSLGLSNLHAMHARVETLTPLDADVVVSRAFASLADFAILAGGHAAANGSLLAMKGREPLDEIQALEDTEWKVARIEPVTVPELNAQRCLVWMNRRQGNL</sequence>
<feature type="binding site" evidence="4">
    <location>
        <position position="95"/>
    </location>
    <ligand>
        <name>S-adenosyl-L-methionine</name>
        <dbReference type="ChEBI" id="CHEBI:59789"/>
    </ligand>
</feature>
<evidence type="ECO:0000256" key="1">
    <source>
        <dbReference type="ARBA" id="ARBA00022603"/>
    </source>
</evidence>
<dbReference type="NCBIfam" id="TIGR00138">
    <property type="entry name" value="rsmG_gidB"/>
    <property type="match status" value="1"/>
</dbReference>
<protein>
    <recommendedName>
        <fullName evidence="4">Ribosomal RNA small subunit methyltransferase G</fullName>
        <ecNumber evidence="4">2.1.1.170</ecNumber>
    </recommendedName>
    <alternativeName>
        <fullName evidence="4">16S rRNA 7-methylguanosine methyltransferase</fullName>
        <shortName evidence="4">16S rRNA m7G methyltransferase</shortName>
    </alternativeName>
</protein>
<dbReference type="GO" id="GO:0008168">
    <property type="term" value="F:methyltransferase activity"/>
    <property type="evidence" value="ECO:0007669"/>
    <property type="project" value="UniProtKB-KW"/>
</dbReference>
<comment type="caution">
    <text evidence="4">Lacks conserved residue(s) required for the propagation of feature annotation.</text>
</comment>
<comment type="function">
    <text evidence="4">Specifically methylates the N7 position of guanine in position 527 of 16S rRNA.</text>
</comment>